<evidence type="ECO:0000313" key="7">
    <source>
        <dbReference type="EMBL" id="WAR08231.1"/>
    </source>
</evidence>
<feature type="transmembrane region" description="Helical" evidence="5">
    <location>
        <begin position="948"/>
        <end position="971"/>
    </location>
</feature>
<evidence type="ECO:0000256" key="2">
    <source>
        <dbReference type="ARBA" id="ARBA00022692"/>
    </source>
</evidence>
<evidence type="ECO:0000259" key="6">
    <source>
        <dbReference type="PROSITE" id="PS50850"/>
    </source>
</evidence>
<organism evidence="7 8">
    <name type="scientific">Mya arenaria</name>
    <name type="common">Soft-shell clam</name>
    <dbReference type="NCBI Taxonomy" id="6604"/>
    <lineage>
        <taxon>Eukaryota</taxon>
        <taxon>Metazoa</taxon>
        <taxon>Spiralia</taxon>
        <taxon>Lophotrochozoa</taxon>
        <taxon>Mollusca</taxon>
        <taxon>Bivalvia</taxon>
        <taxon>Autobranchia</taxon>
        <taxon>Heteroconchia</taxon>
        <taxon>Euheterodonta</taxon>
        <taxon>Imparidentia</taxon>
        <taxon>Neoheterodontei</taxon>
        <taxon>Myida</taxon>
        <taxon>Myoidea</taxon>
        <taxon>Myidae</taxon>
        <taxon>Mya</taxon>
    </lineage>
</organism>
<evidence type="ECO:0000256" key="4">
    <source>
        <dbReference type="ARBA" id="ARBA00023136"/>
    </source>
</evidence>
<dbReference type="InterPro" id="IPR020846">
    <property type="entry name" value="MFS_dom"/>
</dbReference>
<evidence type="ECO:0000313" key="8">
    <source>
        <dbReference type="Proteomes" id="UP001164746"/>
    </source>
</evidence>
<feature type="transmembrane region" description="Helical" evidence="5">
    <location>
        <begin position="724"/>
        <end position="746"/>
    </location>
</feature>
<dbReference type="InterPro" id="IPR005829">
    <property type="entry name" value="Sugar_transporter_CS"/>
</dbReference>
<feature type="transmembrane region" description="Helical" evidence="5">
    <location>
        <begin position="451"/>
        <end position="469"/>
    </location>
</feature>
<accession>A0ABY7EM16</accession>
<feature type="transmembrane region" description="Helical" evidence="5">
    <location>
        <begin position="983"/>
        <end position="1003"/>
    </location>
</feature>
<feature type="transmembrane region" description="Helical" evidence="5">
    <location>
        <begin position="418"/>
        <end position="439"/>
    </location>
</feature>
<keyword evidence="8" id="KW-1185">Reference proteome</keyword>
<sequence length="1092" mass="120694">MHFSLVDITPYSKCPPIAYTCWAPAWAANMDRIPVPHPTSSTILSRNTSLFLYIQSRRASYWFVVKETRSLVSMATRGTSPPFIVCVGWETPVVLVAMATGGAGNEDSSRSSISPNVFQGKSLALYNTDPKGDKRCVLPGWENDTYAIQSPAHLAAINQTIPTTDDKHQYEQCNFWVADADGNEHQEQCSQWVYDKSVFTSTLAADLDMVCGRAIMKSNAQMIFFFGLLAGSFLTGLASDRFGRKRTMMVSTTIYVLAATVIAWTPSYVVYVLLTFSVGFFAVGNFMPVFVIGMEFVGPPYRRIAGVVSGFEWAAGNIILAGLGYLIRDWKTLQLACALPGVLFQLWSAAKWNKRELPAGFFNKVFKETPPTKTERIWHLFTNRALRIRTLTIFFCWYVCLSYYGLALNIGNIGGDMFLNFFLQALMDIPATIITLVLLDRTGRKPLQVASFLIGGVGCLATMFTIMYGKEDYQTVTTVLAMLGKVGASMGFSMVYVYSAELFPTVVRNAGMGSCSAVARVGGMLAPFIADLNRLVGGSFGPALPQLVFGSLTVVGGFLSLLLPETCNRRLPETIQEAIDFGKCALPGWENDTYAIQSPAHLAAVNQTIPTTDDKHQYDQCNFWVTDADGNEHKEQCSQWVYDKSVFTSTLAADLDMVCGRAIMKSNAQMIFFFGLLAGSFLTGLASDSDCDRVDARLRRLCSTYVRRWLLCRMEFVGPPYRKVAGIVSGFHWVAGNVILAGLGYLIRDWKTLQLACALPGVLFQLWWKFYPESPRWLYTRGRLSECESIIRSAAKWNKRELPAGFFGKVFQETPTMTSERIWHLFTNRTLCIRTLTVFFCWYGYCELSHTHAHQKLDDDIADVKALIMFAVCLSYYGLALNSGDIGGDMFLNFFLQALMDLPATAITLVLLDRTGRKPLQVASFFIGGTGCLATMFTIVYGKEAYQTATTVLAMLGKVGASMGFSMVYVYSAELFPTVVRNAGMGSCSAVARVGGMLAPLIADLDRLVGGSFGQALPQLVFGSLTLVAGFLTLFLPETCNRRLPETIEEAITFGNKPDDTVETGVDISVSEKEKEVYENKAFEDSSLNTKL</sequence>
<dbReference type="Pfam" id="PF00083">
    <property type="entry name" value="Sugar_tr"/>
    <property type="match status" value="2"/>
</dbReference>
<dbReference type="Gene3D" id="1.20.1250.20">
    <property type="entry name" value="MFS general substrate transporter like domains"/>
    <property type="match status" value="3"/>
</dbReference>
<feature type="transmembrane region" description="Helical" evidence="5">
    <location>
        <begin position="270"/>
        <end position="292"/>
    </location>
</feature>
<dbReference type="PANTHER" id="PTHR24064">
    <property type="entry name" value="SOLUTE CARRIER FAMILY 22 MEMBER"/>
    <property type="match status" value="1"/>
</dbReference>
<feature type="transmembrane region" description="Helical" evidence="5">
    <location>
        <begin position="304"/>
        <end position="327"/>
    </location>
</feature>
<name>A0ABY7EM16_MYAAR</name>
<reference evidence="7" key="1">
    <citation type="submission" date="2022-11" db="EMBL/GenBank/DDBJ databases">
        <title>Centuries of genome instability and evolution in soft-shell clam transmissible cancer (bioRxiv).</title>
        <authorList>
            <person name="Hart S.F.M."/>
            <person name="Yonemitsu M.A."/>
            <person name="Giersch R.M."/>
            <person name="Beal B.F."/>
            <person name="Arriagada G."/>
            <person name="Davis B.W."/>
            <person name="Ostrander E.A."/>
            <person name="Goff S.P."/>
            <person name="Metzger M.J."/>
        </authorList>
    </citation>
    <scope>NUCLEOTIDE SEQUENCE</scope>
    <source>
        <strain evidence="7">MELC-2E11</strain>
        <tissue evidence="7">Siphon/mantle</tissue>
    </source>
</reference>
<feature type="transmembrane region" description="Helical" evidence="5">
    <location>
        <begin position="924"/>
        <end position="942"/>
    </location>
</feature>
<feature type="transmembrane region" description="Helical" evidence="5">
    <location>
        <begin position="386"/>
        <end position="406"/>
    </location>
</feature>
<dbReference type="Proteomes" id="UP001164746">
    <property type="component" value="Chromosome 6"/>
</dbReference>
<feature type="transmembrane region" description="Helical" evidence="5">
    <location>
        <begin position="475"/>
        <end position="498"/>
    </location>
</feature>
<dbReference type="InterPro" id="IPR011701">
    <property type="entry name" value="MFS"/>
</dbReference>
<evidence type="ECO:0000256" key="5">
    <source>
        <dbReference type="SAM" id="Phobius"/>
    </source>
</evidence>
<protein>
    <submittedName>
        <fullName evidence="7">ORCT-like protein</fullName>
    </submittedName>
</protein>
<proteinExistence type="predicted"/>
<gene>
    <name evidence="7" type="ORF">MAR_018189</name>
</gene>
<evidence type="ECO:0000256" key="1">
    <source>
        <dbReference type="ARBA" id="ARBA00004141"/>
    </source>
</evidence>
<dbReference type="Pfam" id="PF07690">
    <property type="entry name" value="MFS_1"/>
    <property type="match status" value="2"/>
</dbReference>
<feature type="transmembrane region" description="Helical" evidence="5">
    <location>
        <begin position="1015"/>
        <end position="1036"/>
    </location>
</feature>
<dbReference type="SUPFAM" id="SSF103473">
    <property type="entry name" value="MFS general substrate transporter"/>
    <property type="match status" value="2"/>
</dbReference>
<keyword evidence="4 5" id="KW-0472">Membrane</keyword>
<feature type="transmembrane region" description="Helical" evidence="5">
    <location>
        <begin position="510"/>
        <end position="530"/>
    </location>
</feature>
<keyword evidence="3 5" id="KW-1133">Transmembrane helix</keyword>
<dbReference type="CDD" id="cd17317">
    <property type="entry name" value="MFS_SLC22"/>
    <property type="match status" value="2"/>
</dbReference>
<dbReference type="PROSITE" id="PS50850">
    <property type="entry name" value="MFS"/>
    <property type="match status" value="1"/>
</dbReference>
<feature type="transmembrane region" description="Helical" evidence="5">
    <location>
        <begin position="890"/>
        <end position="912"/>
    </location>
</feature>
<feature type="domain" description="Major facilitator superfamily (MFS) profile" evidence="6">
    <location>
        <begin position="144"/>
        <end position="568"/>
    </location>
</feature>
<dbReference type="PROSITE" id="PS00216">
    <property type="entry name" value="SUGAR_TRANSPORT_1"/>
    <property type="match status" value="1"/>
</dbReference>
<comment type="subcellular location">
    <subcellularLocation>
        <location evidence="1">Membrane</location>
        <topology evidence="1">Multi-pass membrane protein</topology>
    </subcellularLocation>
</comment>
<dbReference type="InterPro" id="IPR005828">
    <property type="entry name" value="MFS_sugar_transport-like"/>
</dbReference>
<feature type="transmembrane region" description="Helical" evidence="5">
    <location>
        <begin position="670"/>
        <end position="687"/>
    </location>
</feature>
<feature type="transmembrane region" description="Helical" evidence="5">
    <location>
        <begin position="542"/>
        <end position="563"/>
    </location>
</feature>
<evidence type="ECO:0000256" key="3">
    <source>
        <dbReference type="ARBA" id="ARBA00022989"/>
    </source>
</evidence>
<dbReference type="InterPro" id="IPR036259">
    <property type="entry name" value="MFS_trans_sf"/>
</dbReference>
<feature type="transmembrane region" description="Helical" evidence="5">
    <location>
        <begin position="866"/>
        <end position="884"/>
    </location>
</feature>
<feature type="transmembrane region" description="Helical" evidence="5">
    <location>
        <begin position="220"/>
        <end position="239"/>
    </location>
</feature>
<dbReference type="EMBL" id="CP111017">
    <property type="protein sequence ID" value="WAR08231.1"/>
    <property type="molecule type" value="Genomic_DNA"/>
</dbReference>
<keyword evidence="2 5" id="KW-0812">Transmembrane</keyword>